<dbReference type="STRING" id="1095629.A0A0C9YKM1"/>
<dbReference type="Pfam" id="PF00130">
    <property type="entry name" value="C1_1"/>
    <property type="match status" value="1"/>
</dbReference>
<feature type="region of interest" description="Disordered" evidence="3">
    <location>
        <begin position="21"/>
        <end position="48"/>
    </location>
</feature>
<keyword evidence="2" id="KW-0862">Zinc</keyword>
<evidence type="ECO:0000256" key="3">
    <source>
        <dbReference type="SAM" id="MobiDB-lite"/>
    </source>
</evidence>
<reference evidence="6" key="2">
    <citation type="submission" date="2015-01" db="EMBL/GenBank/DDBJ databases">
        <title>Evolutionary Origins and Diversification of the Mycorrhizal Mutualists.</title>
        <authorList>
            <consortium name="DOE Joint Genome Institute"/>
            <consortium name="Mycorrhizal Genomics Consortium"/>
            <person name="Kohler A."/>
            <person name="Kuo A."/>
            <person name="Nagy L.G."/>
            <person name="Floudas D."/>
            <person name="Copeland A."/>
            <person name="Barry K.W."/>
            <person name="Cichocki N."/>
            <person name="Veneault-Fourrey C."/>
            <person name="LaButti K."/>
            <person name="Lindquist E.A."/>
            <person name="Lipzen A."/>
            <person name="Lundell T."/>
            <person name="Morin E."/>
            <person name="Murat C."/>
            <person name="Riley R."/>
            <person name="Ohm R."/>
            <person name="Sun H."/>
            <person name="Tunlid A."/>
            <person name="Henrissat B."/>
            <person name="Grigoriev I.V."/>
            <person name="Hibbett D.S."/>
            <person name="Martin F."/>
        </authorList>
    </citation>
    <scope>NUCLEOTIDE SEQUENCE [LARGE SCALE GENOMIC DNA]</scope>
    <source>
        <strain evidence="6">LaAM-08-1</strain>
    </source>
</reference>
<dbReference type="SUPFAM" id="SSF57889">
    <property type="entry name" value="Cysteine-rich domain"/>
    <property type="match status" value="1"/>
</dbReference>
<dbReference type="PROSITE" id="PS50081">
    <property type="entry name" value="ZF_DAG_PE_2"/>
    <property type="match status" value="1"/>
</dbReference>
<dbReference type="HOGENOM" id="CLU_296494_0_0_1"/>
<dbReference type="SMART" id="SM00109">
    <property type="entry name" value="C1"/>
    <property type="match status" value="1"/>
</dbReference>
<evidence type="ECO:0000256" key="1">
    <source>
        <dbReference type="ARBA" id="ARBA00022723"/>
    </source>
</evidence>
<keyword evidence="6" id="KW-1185">Reference proteome</keyword>
<keyword evidence="1" id="KW-0479">Metal-binding</keyword>
<accession>A0A0C9YKM1</accession>
<evidence type="ECO:0000259" key="4">
    <source>
        <dbReference type="PROSITE" id="PS50081"/>
    </source>
</evidence>
<evidence type="ECO:0000313" key="6">
    <source>
        <dbReference type="Proteomes" id="UP000054477"/>
    </source>
</evidence>
<dbReference type="EMBL" id="KN838541">
    <property type="protein sequence ID" value="KIK08603.1"/>
    <property type="molecule type" value="Genomic_DNA"/>
</dbReference>
<dbReference type="AlphaFoldDB" id="A0A0C9YKM1"/>
<feature type="domain" description="Phorbol-ester/DAG-type" evidence="4">
    <location>
        <begin position="416"/>
        <end position="466"/>
    </location>
</feature>
<dbReference type="CDD" id="cd00029">
    <property type="entry name" value="C1"/>
    <property type="match status" value="1"/>
</dbReference>
<evidence type="ECO:0000256" key="2">
    <source>
        <dbReference type="ARBA" id="ARBA00022833"/>
    </source>
</evidence>
<protein>
    <recommendedName>
        <fullName evidence="4">Phorbol-ester/DAG-type domain-containing protein</fullName>
    </recommendedName>
</protein>
<gene>
    <name evidence="5" type="ORF">K443DRAFT_84264</name>
</gene>
<name>A0A0C9YKM1_9AGAR</name>
<dbReference type="GO" id="GO:0046872">
    <property type="term" value="F:metal ion binding"/>
    <property type="evidence" value="ECO:0007669"/>
    <property type="project" value="UniProtKB-KW"/>
</dbReference>
<evidence type="ECO:0000313" key="5">
    <source>
        <dbReference type="EMBL" id="KIK08603.1"/>
    </source>
</evidence>
<reference evidence="5 6" key="1">
    <citation type="submission" date="2014-04" db="EMBL/GenBank/DDBJ databases">
        <authorList>
            <consortium name="DOE Joint Genome Institute"/>
            <person name="Kuo A."/>
            <person name="Kohler A."/>
            <person name="Nagy L.G."/>
            <person name="Floudas D."/>
            <person name="Copeland A."/>
            <person name="Barry K.W."/>
            <person name="Cichocki N."/>
            <person name="Veneault-Fourrey C."/>
            <person name="LaButti K."/>
            <person name="Lindquist E.A."/>
            <person name="Lipzen A."/>
            <person name="Lundell T."/>
            <person name="Morin E."/>
            <person name="Murat C."/>
            <person name="Sun H."/>
            <person name="Tunlid A."/>
            <person name="Henrissat B."/>
            <person name="Grigoriev I.V."/>
            <person name="Hibbett D.S."/>
            <person name="Martin F."/>
            <person name="Nordberg H.P."/>
            <person name="Cantor M.N."/>
            <person name="Hua S.X."/>
        </authorList>
    </citation>
    <scope>NUCLEOTIDE SEQUENCE [LARGE SCALE GENOMIC DNA]</scope>
    <source>
        <strain evidence="5 6">LaAM-08-1</strain>
    </source>
</reference>
<dbReference type="Proteomes" id="UP000054477">
    <property type="component" value="Unassembled WGS sequence"/>
</dbReference>
<dbReference type="InterPro" id="IPR046349">
    <property type="entry name" value="C1-like_sf"/>
</dbReference>
<dbReference type="PROSITE" id="PS00479">
    <property type="entry name" value="ZF_DAG_PE_1"/>
    <property type="match status" value="1"/>
</dbReference>
<dbReference type="Gene3D" id="3.30.60.20">
    <property type="match status" value="1"/>
</dbReference>
<dbReference type="OrthoDB" id="6270916at2759"/>
<dbReference type="InterPro" id="IPR002219">
    <property type="entry name" value="PKC_DAG/PE"/>
</dbReference>
<sequence length="1115" mass="125022">MSVSQGWRIFDESSVLQEVTNAAGERSSSPFRRSRVSFHGGKPSRSPKEAMQVPKLLFLCLSVLTSIVAEDCRYKINSPRPSRPPNALQALTINVAQFLIHANRHDPRVISQIGFAMIPAFSTFHPELHPRLLSFFEENLIRPVLQRLRQMQGVEGIDAIPLDEEDVGASVVAIRVDGAEDDDGKEASRPQRVKPTLKVRSTSAPHQDLHIYHLASLVSPLLAAILECVDIEHPSDSHSDLPYRFHRLLDLILTLKVDAYNDLFQVVAYHDSKSRKLAATYLAMHWPKATGHATISGPLFLEHDGGFGQPERTRKQADDHRFLPWKFIHRDDWVSFDGSSQHDCRSCTKAIYGFGLLCPFCMCAVHFDCYDYPEGNHLIQYEMETDSHVQRVAMYRFSTNLFEGGDNNAGIIHENHHAFRQVNLFNICLCYVCRDPLWGCAAQGMKCDRCSLCVHATCLSSTIAECGTVKITSRHVVIEWKTLRRSCLEYFADIFLTQKGSELLGYEETSIFCGVLETQLQILTNGIALGSIIVLQNGKNAAHTKNYKIDEFELHQALKVYMDRLASNNLHCSAATKEYIEENSLLSSKHSIMFDLSNLVYISTSLKAPLLATPDPPSSDLLNVAQLDQPPSSTDIDAHPYELLPLSHLREVLDTEFNVRSIGAAKLILRHLNHLAFFDRVDQSPYPFDNFRTDQNVGCIFPLPLGLDLSMDVETLVSAVESCLADLDLSVNEFALLLVVRKLWPNGLMSEYGLKRVGRSVISWVLAEDDNLAIVLRDFVAKKDAFPRLRSTSGLSSWPFSKSLRPGTTSTSSNSGDYIAVRRLLTTQYVLPWLLALHNQNADLYKDLLYDTCYEFAGGQGFDPYILGPNLSDQEQARIYPSSHLICTDLLRQSDNTFRSILRLLHASVIFSALDGVILRWLEFITASDLYSKPMSSLSRLLSHEAGTVQRLSSLMDLTSPTVNQSGSSSVDPLRVIVNFARQTPRGLSISLRWLLLFSHSGIDIPTAIFMQFCSLVTAQEQLINVQVLVQAVLSSVWLRSLGRQDVQQIVAALHAQFSHNILESLKSANEMLPAWDLLSQLTPFFTKFTPSGFLLSDNRLRLACYCMAVIEITL</sequence>
<organism evidence="5 6">
    <name type="scientific">Laccaria amethystina LaAM-08-1</name>
    <dbReference type="NCBI Taxonomy" id="1095629"/>
    <lineage>
        <taxon>Eukaryota</taxon>
        <taxon>Fungi</taxon>
        <taxon>Dikarya</taxon>
        <taxon>Basidiomycota</taxon>
        <taxon>Agaricomycotina</taxon>
        <taxon>Agaricomycetes</taxon>
        <taxon>Agaricomycetidae</taxon>
        <taxon>Agaricales</taxon>
        <taxon>Agaricineae</taxon>
        <taxon>Hydnangiaceae</taxon>
        <taxon>Laccaria</taxon>
    </lineage>
</organism>
<proteinExistence type="predicted"/>